<evidence type="ECO:0000313" key="2">
    <source>
        <dbReference type="Proteomes" id="UP000029533"/>
    </source>
</evidence>
<proteinExistence type="predicted"/>
<evidence type="ECO:0000313" key="1">
    <source>
        <dbReference type="EMBL" id="KGF24846.1"/>
    </source>
</evidence>
<dbReference type="Proteomes" id="UP000029533">
    <property type="component" value="Unassembled WGS sequence"/>
</dbReference>
<gene>
    <name evidence="1" type="ORF">HMPREF2132_11145</name>
</gene>
<organism evidence="1 2">
    <name type="scientific">Prevotella histicola JCM 15637 = DNF00424</name>
    <dbReference type="NCBI Taxonomy" id="1236504"/>
    <lineage>
        <taxon>Bacteria</taxon>
        <taxon>Pseudomonadati</taxon>
        <taxon>Bacteroidota</taxon>
        <taxon>Bacteroidia</taxon>
        <taxon>Bacteroidales</taxon>
        <taxon>Prevotellaceae</taxon>
        <taxon>Prevotella</taxon>
    </lineage>
</organism>
<dbReference type="AlphaFoldDB" id="A0AAW3FE48"/>
<dbReference type="RefSeq" id="WP_156098302.1">
    <property type="nucleotide sequence ID" value="NZ_JRNJ01000104.1"/>
</dbReference>
<name>A0AAW3FE48_9BACT</name>
<protein>
    <submittedName>
        <fullName evidence="1">Uncharacterized protein</fullName>
    </submittedName>
</protein>
<accession>A0AAW3FE48</accession>
<comment type="caution">
    <text evidence="1">The sequence shown here is derived from an EMBL/GenBank/DDBJ whole genome shotgun (WGS) entry which is preliminary data.</text>
</comment>
<dbReference type="EMBL" id="JRNJ01000104">
    <property type="protein sequence ID" value="KGF24846.1"/>
    <property type="molecule type" value="Genomic_DNA"/>
</dbReference>
<reference evidence="1 2" key="1">
    <citation type="submission" date="2014-07" db="EMBL/GenBank/DDBJ databases">
        <authorList>
            <person name="McCorrison J."/>
            <person name="Sanka R."/>
            <person name="Torralba M."/>
            <person name="Gillis M."/>
            <person name="Haft D.H."/>
            <person name="Methe B."/>
            <person name="Sutton G."/>
            <person name="Nelson K.E."/>
        </authorList>
    </citation>
    <scope>NUCLEOTIDE SEQUENCE [LARGE SCALE GENOMIC DNA]</scope>
    <source>
        <strain evidence="1 2">DNF00424</strain>
    </source>
</reference>
<sequence length="108" mass="13074">MRRIYFENWLLTKLGFRLIDEEQGVRTYAKYDGEVCGYPISLMEVATSMRFIHITLKLDKKHWTFWKASWIRSEISKAEDVEAIFKVFFKENRKEINKYLKVAEKNEE</sequence>